<organism evidence="1">
    <name type="scientific">Anopheles marajoara</name>
    <dbReference type="NCBI Taxonomy" id="58244"/>
    <lineage>
        <taxon>Eukaryota</taxon>
        <taxon>Metazoa</taxon>
        <taxon>Ecdysozoa</taxon>
        <taxon>Arthropoda</taxon>
        <taxon>Hexapoda</taxon>
        <taxon>Insecta</taxon>
        <taxon>Pterygota</taxon>
        <taxon>Neoptera</taxon>
        <taxon>Endopterygota</taxon>
        <taxon>Diptera</taxon>
        <taxon>Nematocera</taxon>
        <taxon>Culicoidea</taxon>
        <taxon>Culicidae</taxon>
        <taxon>Anophelinae</taxon>
        <taxon>Anopheles</taxon>
    </lineage>
</organism>
<evidence type="ECO:0000313" key="1">
    <source>
        <dbReference type="EMBL" id="MBW63724.1"/>
    </source>
</evidence>
<dbReference type="EMBL" id="GGFJ01014583">
    <property type="protein sequence ID" value="MBW63724.1"/>
    <property type="molecule type" value="Transcribed_RNA"/>
</dbReference>
<proteinExistence type="predicted"/>
<sequence length="69" mass="7879">MVSFMIMRLLGARELEACVLPSPSKRYERDGACNIMRKFAIFRLFVLGILRSLEMSLIHGALQPSSNHR</sequence>
<name>A0A2M4CEI3_9DIPT</name>
<reference evidence="1" key="1">
    <citation type="submission" date="2018-01" db="EMBL/GenBank/DDBJ databases">
        <title>An insight into the sialome of Amazonian anophelines.</title>
        <authorList>
            <person name="Ribeiro J.M."/>
            <person name="Scarpassa V."/>
            <person name="Calvo E."/>
        </authorList>
    </citation>
    <scope>NUCLEOTIDE SEQUENCE</scope>
    <source>
        <tissue evidence="1">Salivary glands</tissue>
    </source>
</reference>
<accession>A0A2M4CEI3</accession>
<dbReference type="AlphaFoldDB" id="A0A2M4CEI3"/>
<protein>
    <submittedName>
        <fullName evidence="1">Putative secreted protein</fullName>
    </submittedName>
</protein>